<feature type="compositionally biased region" description="Basic residues" evidence="1">
    <location>
        <begin position="104"/>
        <end position="114"/>
    </location>
</feature>
<dbReference type="EMBL" id="CADCWF010000034">
    <property type="protein sequence ID" value="CAA9539392.1"/>
    <property type="molecule type" value="Genomic_DNA"/>
</dbReference>
<accession>A0A6J4U3E9</accession>
<feature type="compositionally biased region" description="Basic residues" evidence="1">
    <location>
        <begin position="123"/>
        <end position="135"/>
    </location>
</feature>
<name>A0A6J4U3E9_9BACT</name>
<reference evidence="2" key="1">
    <citation type="submission" date="2020-02" db="EMBL/GenBank/DDBJ databases">
        <authorList>
            <person name="Meier V. D."/>
        </authorList>
    </citation>
    <scope>NUCLEOTIDE SEQUENCE</scope>
    <source>
        <strain evidence="2">AVDCRST_MAG59</strain>
    </source>
</reference>
<sequence>AATGACQGWRPASLREKSPGRGSTVGGWEPAPPRRPILPHRGGRAGRWCGSNRSARGAADGLPPFRRRCRNHGARRLRPAGAARRHPARRADGDLRQGLLAGRERRRLHRHLGVRRGPDAGRLRQRRRAGPRRQGHPPGGGRRGWGGGRRPPRRVRHLPALLERRLAPGRADAQGFLRFRLLVAGGGGV</sequence>
<feature type="compositionally biased region" description="Basic residues" evidence="1">
    <location>
        <begin position="65"/>
        <end position="88"/>
    </location>
</feature>
<gene>
    <name evidence="2" type="ORF">AVDCRST_MAG59-685</name>
</gene>
<proteinExistence type="predicted"/>
<dbReference type="AlphaFoldDB" id="A0A6J4U3E9"/>
<feature type="non-terminal residue" evidence="2">
    <location>
        <position position="189"/>
    </location>
</feature>
<evidence type="ECO:0000256" key="1">
    <source>
        <dbReference type="SAM" id="MobiDB-lite"/>
    </source>
</evidence>
<feature type="non-terminal residue" evidence="2">
    <location>
        <position position="1"/>
    </location>
</feature>
<evidence type="ECO:0000313" key="2">
    <source>
        <dbReference type="EMBL" id="CAA9539392.1"/>
    </source>
</evidence>
<feature type="region of interest" description="Disordered" evidence="1">
    <location>
        <begin position="1"/>
        <end position="153"/>
    </location>
</feature>
<feature type="compositionally biased region" description="Gly residues" evidence="1">
    <location>
        <begin position="137"/>
        <end position="149"/>
    </location>
</feature>
<protein>
    <submittedName>
        <fullName evidence="2">Uncharacterized protein</fullName>
    </submittedName>
</protein>
<organism evidence="2">
    <name type="scientific">uncultured Thermomicrobiales bacterium</name>
    <dbReference type="NCBI Taxonomy" id="1645740"/>
    <lineage>
        <taxon>Bacteria</taxon>
        <taxon>Pseudomonadati</taxon>
        <taxon>Thermomicrobiota</taxon>
        <taxon>Thermomicrobia</taxon>
        <taxon>Thermomicrobiales</taxon>
        <taxon>environmental samples</taxon>
    </lineage>
</organism>